<feature type="compositionally biased region" description="Low complexity" evidence="1">
    <location>
        <begin position="476"/>
        <end position="500"/>
    </location>
</feature>
<dbReference type="PROSITE" id="PS50054">
    <property type="entry name" value="TYR_PHOSPHATASE_DUAL"/>
    <property type="match status" value="1"/>
</dbReference>
<dbReference type="Gene3D" id="1.10.1070.11">
    <property type="entry name" value="Phosphatidylinositol 3-/4-kinase, catalytic domain"/>
    <property type="match status" value="1"/>
</dbReference>
<dbReference type="InterPro" id="IPR000387">
    <property type="entry name" value="Tyr_Pase_dom"/>
</dbReference>
<dbReference type="InterPro" id="IPR035010">
    <property type="entry name" value="PHS1"/>
</dbReference>
<dbReference type="AlphaFoldDB" id="A0AAD9IK37"/>
<dbReference type="SUPFAM" id="SSF56112">
    <property type="entry name" value="Protein kinase-like (PK-like)"/>
    <property type="match status" value="1"/>
</dbReference>
<dbReference type="PANTHER" id="PTHR47100:SF5">
    <property type="entry name" value="DUAL SPECIFICITY PROTEIN PHOSPHATASE PHS1"/>
    <property type="match status" value="1"/>
</dbReference>
<dbReference type="Gene3D" id="3.90.190.10">
    <property type="entry name" value="Protein tyrosine phosphatase superfamily"/>
    <property type="match status" value="1"/>
</dbReference>
<dbReference type="CDD" id="cd14498">
    <property type="entry name" value="DSP"/>
    <property type="match status" value="1"/>
</dbReference>
<dbReference type="GO" id="GO:0004721">
    <property type="term" value="F:phosphoprotein phosphatase activity"/>
    <property type="evidence" value="ECO:0007669"/>
    <property type="project" value="InterPro"/>
</dbReference>
<dbReference type="Pfam" id="PF09192">
    <property type="entry name" value="Act-Frag_cataly"/>
    <property type="match status" value="1"/>
</dbReference>
<keyword evidence="5" id="KW-1185">Reference proteome</keyword>
<dbReference type="InterPro" id="IPR015275">
    <property type="entry name" value="Actin-fragmin_kin_cat_dom"/>
</dbReference>
<evidence type="ECO:0000259" key="2">
    <source>
        <dbReference type="PROSITE" id="PS50054"/>
    </source>
</evidence>
<feature type="region of interest" description="Disordered" evidence="1">
    <location>
        <begin position="459"/>
        <end position="530"/>
    </location>
</feature>
<sequence length="854" mass="91071">MQQSAGSPRAAAWRWLGEHPEDAAELAALLHEAAPGLGLRGGYTSQRRSHTLIPAVAALSRRRDLGLDERLLRRRACPARLRRCDALDVNSGGAVFFCLFEDPGRRAGSTSPSRPPRALVAEQDAQAEPSAAALVTSVAESLAEAASAVAEMQDKGPASAAACCRGDPAAAAGVAHRSPRWATCPGRRAERPDRPAPGLPAAYGCLVIKVPPTRLQCQSELFAGEITRHVGVACPEARIVRQYTYEEDESATPEWGSMLAAAERVAAACPELHPELERSSCVLVQEYVPCLGKGEPIVASEQTCSDLGRVLAVDMLLGNADRLVCEPLGWRGNAGNVLRAQRGRWKGRIVAIDALVQRRPPNGLVSAEDAACERWAELILNDMDVAAQILGDALGFLDIARPPGLEGAASGFRQALQSMSELKGLFEMMHGVVGAWIDEFLADMELHFRFSTPGAAAAGRAAPREAEAGEGEDGDATAGAPAAAPGTPRGAAPAAWAGFSPSPPVAPRQQPAAVSDHGGAGAALAEASPSPAADVAATTLRIRHINQEAQTDDRVSKRVAHWRDAFRARGRELRGAVRAWQEKRGAAGGDGYLGPGSDEEGSRPHPPPSSPSPALTTGFLDGARPVVDVYELRVRLQHTLPRLRVLQVAAASARPLCLLPGVFLSDAVGASSTHTLRHLGITHVLNATEDLLGPDASLGATWVRCALRDVQEEDISPFFELAARFIDGALQTRGRVLVHCHAGRSRSCSLLLAWMMKSLGWSLRRGLKHMHRLRPEVAPNAGYMAQLLLLEEKLFGRQTVKGRKPKPSLRACPECGKKVGLSAESVKVHMRRFHPHAVTEEPLILYVLVIQPEG</sequence>
<dbReference type="InterPro" id="IPR011009">
    <property type="entry name" value="Kinase-like_dom_sf"/>
</dbReference>
<protein>
    <submittedName>
        <fullName evidence="4">Uncharacterized protein</fullName>
    </submittedName>
</protein>
<feature type="region of interest" description="Disordered" evidence="1">
    <location>
        <begin position="580"/>
        <end position="618"/>
    </location>
</feature>
<dbReference type="PRINTS" id="PR01908">
    <property type="entry name" value="ADSPHPHTASE"/>
</dbReference>
<evidence type="ECO:0000313" key="5">
    <source>
        <dbReference type="Proteomes" id="UP001255856"/>
    </source>
</evidence>
<name>A0AAD9IK37_PROWI</name>
<dbReference type="InterPro" id="IPR036940">
    <property type="entry name" value="PI3/4_kinase_cat_sf"/>
</dbReference>
<feature type="domain" description="Tyrosine-protein phosphatase" evidence="2">
    <location>
        <begin position="654"/>
        <end position="796"/>
    </location>
</feature>
<comment type="caution">
    <text evidence="4">The sequence shown here is derived from an EMBL/GenBank/DDBJ whole genome shotgun (WGS) entry which is preliminary data.</text>
</comment>
<dbReference type="Proteomes" id="UP001255856">
    <property type="component" value="Unassembled WGS sequence"/>
</dbReference>
<dbReference type="GO" id="GO:0043622">
    <property type="term" value="P:cortical microtubule organization"/>
    <property type="evidence" value="ECO:0007669"/>
    <property type="project" value="InterPro"/>
</dbReference>
<dbReference type="SUPFAM" id="SSF52799">
    <property type="entry name" value="(Phosphotyrosine protein) phosphatases II"/>
    <property type="match status" value="1"/>
</dbReference>
<dbReference type="EMBL" id="JASFZW010000005">
    <property type="protein sequence ID" value="KAK2078125.1"/>
    <property type="molecule type" value="Genomic_DNA"/>
</dbReference>
<dbReference type="GO" id="GO:0009737">
    <property type="term" value="P:response to abscisic acid"/>
    <property type="evidence" value="ECO:0007669"/>
    <property type="project" value="InterPro"/>
</dbReference>
<dbReference type="SMART" id="SM00195">
    <property type="entry name" value="DSPc"/>
    <property type="match status" value="1"/>
</dbReference>
<dbReference type="PANTHER" id="PTHR47100">
    <property type="entry name" value="DUAL SPECIFICITY PROTEIN PHOSPHATASE PHS1"/>
    <property type="match status" value="1"/>
</dbReference>
<accession>A0AAD9IK37</accession>
<reference evidence="4" key="1">
    <citation type="submission" date="2021-01" db="EMBL/GenBank/DDBJ databases">
        <authorList>
            <person name="Eckstrom K.M.E."/>
        </authorList>
    </citation>
    <scope>NUCLEOTIDE SEQUENCE</scope>
    <source>
        <strain evidence="4">UVCC 0001</strain>
    </source>
</reference>
<evidence type="ECO:0000259" key="3">
    <source>
        <dbReference type="PROSITE" id="PS50056"/>
    </source>
</evidence>
<dbReference type="PROSITE" id="PS50056">
    <property type="entry name" value="TYR_PHOSPHATASE_2"/>
    <property type="match status" value="1"/>
</dbReference>
<feature type="domain" description="Tyrosine specific protein phosphatases" evidence="3">
    <location>
        <begin position="716"/>
        <end position="775"/>
    </location>
</feature>
<organism evidence="4 5">
    <name type="scientific">Prototheca wickerhamii</name>
    <dbReference type="NCBI Taxonomy" id="3111"/>
    <lineage>
        <taxon>Eukaryota</taxon>
        <taxon>Viridiplantae</taxon>
        <taxon>Chlorophyta</taxon>
        <taxon>core chlorophytes</taxon>
        <taxon>Trebouxiophyceae</taxon>
        <taxon>Chlorellales</taxon>
        <taxon>Chlorellaceae</taxon>
        <taxon>Prototheca</taxon>
    </lineage>
</organism>
<dbReference type="InterPro" id="IPR020422">
    <property type="entry name" value="TYR_PHOSPHATASE_DUAL_dom"/>
</dbReference>
<proteinExistence type="predicted"/>
<evidence type="ECO:0000313" key="4">
    <source>
        <dbReference type="EMBL" id="KAK2078125.1"/>
    </source>
</evidence>
<evidence type="ECO:0000256" key="1">
    <source>
        <dbReference type="SAM" id="MobiDB-lite"/>
    </source>
</evidence>
<gene>
    <name evidence="4" type="ORF">QBZ16_003993</name>
</gene>
<dbReference type="InterPro" id="IPR029021">
    <property type="entry name" value="Prot-tyrosine_phosphatase-like"/>
</dbReference>
<dbReference type="InterPro" id="IPR000340">
    <property type="entry name" value="Dual-sp_phosphatase_cat-dom"/>
</dbReference>
<dbReference type="Pfam" id="PF00782">
    <property type="entry name" value="DSPc"/>
    <property type="match status" value="1"/>
</dbReference>